<dbReference type="AlphaFoldDB" id="A0A0M3GAB5"/>
<dbReference type="EMBL" id="LCTK01000006">
    <property type="protein sequence ID" value="KKZ59349.1"/>
    <property type="molecule type" value="Genomic_DNA"/>
</dbReference>
<feature type="signal peptide" evidence="1">
    <location>
        <begin position="1"/>
        <end position="20"/>
    </location>
</feature>
<evidence type="ECO:0000313" key="2">
    <source>
        <dbReference type="EMBL" id="KKZ59349.1"/>
    </source>
</evidence>
<accession>A0A0M3GAB5</accession>
<evidence type="ECO:0000313" key="3">
    <source>
        <dbReference type="Proteomes" id="UP000034750"/>
    </source>
</evidence>
<comment type="caution">
    <text evidence="2">The sequence shown here is derived from an EMBL/GenBank/DDBJ whole genome shotgun (WGS) entry which is preliminary data.</text>
</comment>
<evidence type="ECO:0008006" key="4">
    <source>
        <dbReference type="Google" id="ProtNLM"/>
    </source>
</evidence>
<organism evidence="2 3">
    <name type="scientific">Haemophilus haemolyticus</name>
    <dbReference type="NCBI Taxonomy" id="726"/>
    <lineage>
        <taxon>Bacteria</taxon>
        <taxon>Pseudomonadati</taxon>
        <taxon>Pseudomonadota</taxon>
        <taxon>Gammaproteobacteria</taxon>
        <taxon>Pasteurellales</taxon>
        <taxon>Pasteurellaceae</taxon>
        <taxon>Haemophilus</taxon>
    </lineage>
</organism>
<dbReference type="Proteomes" id="UP000034750">
    <property type="component" value="Unassembled WGS sequence"/>
</dbReference>
<protein>
    <recommendedName>
        <fullName evidence="4">Lipoprotein</fullName>
    </recommendedName>
</protein>
<dbReference type="PROSITE" id="PS51257">
    <property type="entry name" value="PROKAR_LIPOPROTEIN"/>
    <property type="match status" value="1"/>
</dbReference>
<dbReference type="RefSeq" id="WP_046952715.1">
    <property type="nucleotide sequence ID" value="NZ_LCTK01000006.1"/>
</dbReference>
<sequence length="189" mass="21717">MRKLILGGLVAVLFSGCTVAHQQTEQEQALVGDWICHVKPAAKSPLPVEHFDYVTYRADQTVLMRGISQIDTKEGWMRYLLQAKAKWQVNDDKLSYDFTDRLFKTAHSPQVVKIIEQVPEFKDYEKEFVSPCDRCGDHLDMKIKMKSPTRMTNFNTYTKETSQCRKLGAGEKTKEVKLIEKLVKEKGSI</sequence>
<gene>
    <name evidence="2" type="ORF">AAX18_01445</name>
</gene>
<dbReference type="PATRIC" id="fig|726.54.peg.287"/>
<keyword evidence="1" id="KW-0732">Signal</keyword>
<proteinExistence type="predicted"/>
<feature type="chain" id="PRO_5005655384" description="Lipoprotein" evidence="1">
    <location>
        <begin position="21"/>
        <end position="189"/>
    </location>
</feature>
<evidence type="ECO:0000256" key="1">
    <source>
        <dbReference type="SAM" id="SignalP"/>
    </source>
</evidence>
<name>A0A0M3GAB5_HAEHA</name>
<reference evidence="2 3" key="1">
    <citation type="submission" date="2015-05" db="EMBL/GenBank/DDBJ databases">
        <title>Comparative analyses of the lipooligosaccharides from nottypeable Haemophilus influenzae and Haemophilus haemolyticus.</title>
        <authorList>
            <person name="Post D.M.B."/>
            <person name="Ketterer M.R."/>
            <person name="Coffin J.E."/>
            <person name="Reinders L.M."/>
            <person name="Munson R.S.Jr."/>
            <person name="Bair T.B."/>
            <person name="Murphy T.F."/>
            <person name="Foster E."/>
            <person name="Gibson B.W."/>
            <person name="Apicella M.A."/>
        </authorList>
    </citation>
    <scope>NUCLEOTIDE SEQUENCE [LARGE SCALE GENOMIC DNA]</scope>
    <source>
        <strain evidence="2 3">11P18</strain>
    </source>
</reference>